<evidence type="ECO:0000313" key="1">
    <source>
        <dbReference type="EMBL" id="MCW3483258.1"/>
    </source>
</evidence>
<dbReference type="RefSeq" id="WP_264728413.1">
    <property type="nucleotide sequence ID" value="NZ_JAPDNR010000001.1"/>
</dbReference>
<dbReference type="Pfam" id="PF07366">
    <property type="entry name" value="SnoaL"/>
    <property type="match status" value="1"/>
</dbReference>
<name>A0ABT3IH44_9BACT</name>
<dbReference type="PANTHER" id="PTHR38436">
    <property type="entry name" value="POLYKETIDE CYCLASE SNOAL-LIKE DOMAIN"/>
    <property type="match status" value="1"/>
</dbReference>
<dbReference type="Gene3D" id="3.10.450.50">
    <property type="match status" value="1"/>
</dbReference>
<dbReference type="InterPro" id="IPR032710">
    <property type="entry name" value="NTF2-like_dom_sf"/>
</dbReference>
<organism evidence="1 2">
    <name type="scientific">Chitinophaga nivalis</name>
    <dbReference type="NCBI Taxonomy" id="2991709"/>
    <lineage>
        <taxon>Bacteria</taxon>
        <taxon>Pseudomonadati</taxon>
        <taxon>Bacteroidota</taxon>
        <taxon>Chitinophagia</taxon>
        <taxon>Chitinophagales</taxon>
        <taxon>Chitinophagaceae</taxon>
        <taxon>Chitinophaga</taxon>
    </lineage>
</organism>
<dbReference type="InterPro" id="IPR009959">
    <property type="entry name" value="Cyclase_SnoaL-like"/>
</dbReference>
<proteinExistence type="predicted"/>
<dbReference type="SUPFAM" id="SSF54427">
    <property type="entry name" value="NTF2-like"/>
    <property type="match status" value="1"/>
</dbReference>
<dbReference type="PANTHER" id="PTHR38436:SF1">
    <property type="entry name" value="ESTER CYCLASE"/>
    <property type="match status" value="1"/>
</dbReference>
<dbReference type="Proteomes" id="UP001207742">
    <property type="component" value="Unassembled WGS sequence"/>
</dbReference>
<sequence length="283" mass="31262">MPSKHIIIASIAALLVPGIAASQSHHTKKNTIMHTTPDNKSIIRELYSNTLNKHDLTGLPAIISDEYTGANGIKGAAGFGAAMSDLFRSFPDIQWQVKSLLADGDQVAVQWIWTGTHLGAFQHIPPTGKKVTATGTIHYQLKAGKIIHLDLLTDRLGFLQQLEALPADLTTLRKHPLQQTGVKFIDKFFVPAAGKTAFLQRLHFNRHFIKTLPGFIEDAAYSYTDEQGNFTCITVASWDNITSLTQAKEAVQAEYRKQGFDLAAMLEQLHIVADRGVYQVMEN</sequence>
<gene>
    <name evidence="1" type="ORF">OL497_05100</name>
</gene>
<dbReference type="Gene3D" id="3.30.70.100">
    <property type="match status" value="1"/>
</dbReference>
<accession>A0ABT3IH44</accession>
<protein>
    <submittedName>
        <fullName evidence="1">Ester cyclase</fullName>
    </submittedName>
</protein>
<reference evidence="1 2" key="1">
    <citation type="submission" date="2022-10" db="EMBL/GenBank/DDBJ databases">
        <title>Chitinophaga nivalis PC15 sp. nov., isolated from Pyeongchang county, South Korea.</title>
        <authorList>
            <person name="Trinh H.N."/>
        </authorList>
    </citation>
    <scope>NUCLEOTIDE SEQUENCE [LARGE SCALE GENOMIC DNA]</scope>
    <source>
        <strain evidence="1 2">PC14</strain>
    </source>
</reference>
<keyword evidence="2" id="KW-1185">Reference proteome</keyword>
<dbReference type="EMBL" id="JAPDNS010000001">
    <property type="protein sequence ID" value="MCW3483258.1"/>
    <property type="molecule type" value="Genomic_DNA"/>
</dbReference>
<comment type="caution">
    <text evidence="1">The sequence shown here is derived from an EMBL/GenBank/DDBJ whole genome shotgun (WGS) entry which is preliminary data.</text>
</comment>
<evidence type="ECO:0000313" key="2">
    <source>
        <dbReference type="Proteomes" id="UP001207742"/>
    </source>
</evidence>